<protein>
    <submittedName>
        <fullName evidence="1">Uncharacterized protein</fullName>
    </submittedName>
</protein>
<evidence type="ECO:0000313" key="2">
    <source>
        <dbReference type="Proteomes" id="UP000006898"/>
    </source>
</evidence>
<gene>
    <name evidence="1" type="ORF">DAMO_1423</name>
</gene>
<dbReference type="HOGENOM" id="CLU_2913842_0_0_0"/>
<sequence>MRLRKTLSAHYGSLQLQYLVAIMKYPTESCICLDSNVLNLVGCHHSISFSVGLKRWQCGSQ</sequence>
<dbReference type="EMBL" id="FP565575">
    <property type="protein sequence ID" value="CBE68483.1"/>
    <property type="molecule type" value="Genomic_DNA"/>
</dbReference>
<evidence type="ECO:0000313" key="1">
    <source>
        <dbReference type="EMBL" id="CBE68483.1"/>
    </source>
</evidence>
<accession>D5MFF2</accession>
<name>D5MFF2_METO1</name>
<dbReference type="KEGG" id="mox:DAMO_1423"/>
<dbReference type="Proteomes" id="UP000006898">
    <property type="component" value="Chromosome"/>
</dbReference>
<proteinExistence type="predicted"/>
<reference evidence="1 2" key="1">
    <citation type="journal article" date="2010" name="Nature">
        <title>Nitrite-driven anaerobic methane oxidation by oxygenic bacteria.</title>
        <authorList>
            <person name="Ettwig K.F."/>
            <person name="Butler M.K."/>
            <person name="Le Paslier D."/>
            <person name="Pelletier E."/>
            <person name="Mangenot S."/>
            <person name="Kuypers M.M.M."/>
            <person name="Schreiber F."/>
            <person name="Dutilh B.E."/>
            <person name="Zedelius J."/>
            <person name="de Beer D."/>
            <person name="Gloerich J."/>
            <person name="Wessels H.J.C.T."/>
            <person name="van Allen T."/>
            <person name="Luesken F."/>
            <person name="Wu M."/>
            <person name="van de Pas-Schoonen K.T."/>
            <person name="Op den Camp H.J.M."/>
            <person name="Janssen-Megens E.M."/>
            <person name="Francoijs K-J."/>
            <person name="Stunnenberg H."/>
            <person name="Weissenbach J."/>
            <person name="Jetten M.S.M."/>
            <person name="Strous M."/>
        </authorList>
    </citation>
    <scope>NUCLEOTIDE SEQUENCE [LARGE SCALE GENOMIC DNA]</scope>
</reference>
<dbReference type="AlphaFoldDB" id="D5MFF2"/>
<organism evidence="1 2">
    <name type="scientific">Methylomirabilis oxygeniifera</name>
    <dbReference type="NCBI Taxonomy" id="671143"/>
    <lineage>
        <taxon>Bacteria</taxon>
        <taxon>Candidatus Methylomirabilota</taxon>
        <taxon>Candidatus Methylomirabilia</taxon>
        <taxon>Candidatus Methylomirabilales</taxon>
        <taxon>Candidatus Methylomirabilaceae</taxon>
        <taxon>Candidatus Methylomirabilis</taxon>
    </lineage>
</organism>